<feature type="region of interest" description="Disordered" evidence="1">
    <location>
        <begin position="419"/>
        <end position="446"/>
    </location>
</feature>
<sequence length="1545" mass="164461">MLCRSQAHVECMRSFQREVGRPHKVVDLSEYAAKKKEALKRAEALREEKKRESEGKGPRTRKYSWGGLPAEGLPIDYTWTKPDEDPRTLQTESSQVSVFSSSAPRTPKQRRKPPLDTNLAEAVAGSIARLTRGNGDAGGGDSGGSTPSERSTGALRSSCQSLPDPAAISRSVARQFRDISGDPRSSPRSSASAGVVSRSPRAASDRRGRADNGGGQGAGGCRKDKEQVCSSSGNQPASGTDEGGEQTLSSPVFCLSPSSSMRGGVNDTPTLEGAGEDLLLPQGKPAAAHDDESAECGQEDGFDGCCSVRSGSQGDLPQSPSSLMRETKAFAAKKKPPAISVLKEFSAFGRSLDRRGDGSGMWGSVRGCVKSGSVNDLRRSVGNLREIAGSSSGGKAPLCTTEMMARASKSPQMKFVPSSIQVGGKVGGKENGAEERKKALGAAGSRLSSSVVFERNHFSGKGGPASSTRDGYGEKCAAVPKWPCVGPLPTKTGKSRPGLAGGSGLVGTSAYKSSPRSTAEAGEPKSNKAAAAGEEKRHDGGKGNDKGRGREGPEVGMGSDGYRGNCGESTDVPRVSDAMGSAGPPSSVLPTAKALEEDVEYRKDLDRTDEYRKELDRTDKYKRKDLDRTDDHAENDGAMELIGEEEATFGALGRAMEPRIGKEEGDKNGEEEVVLAEGRMLEAAAAAGNALADRAVEDRKLSSHQLLRKGEMEEDETKDASGLRRKSVDTRREEEKAAAEKKEREVVATTKPHENDTELAPAQILAVQATTRDPYAEGEEDTVRAPSYASQSQAAERLLGEVEAKKKSDAGQRRVSIDAGRETPRQYMIEIVSEGKDDGNEARNEGGGLAMESSVEQTGVQEKSIRFADELGTRGGGPYEGREVTEGRSHASRAEEEGSDVQCSRVAEEEEVGDGSTHPGRQACLIPGEEIEEERDDAVVMEEAGGSVEGETADRCETERQGRTSAQRGGRTSEEEHDGTELFAGSQREDRSAGIEEGRLDGAAGSAKLVSAFQNAIVAEGATSANDSGDEDKTEDDTKSKSQRCCKKTSCTVGMAGEHGEEEEEEGGGRGVSKEKPRTEHDQYGQSDGGVEIKEQDSERREDARAYGQSTASEHNSNNNRNSWQEEVSTEEERENGGNSGCDMSGESSLEFETPLSTLKSERESSLEFETPSSTFKPERGRGGGVIDFRKSIELWEKSAECGFVTKDGRRIDGNTKSLGKLTLGEAIRYTKRKMKEGGGGGGGRDRNGTGGGTPPLPVREKDGSGTTTKHGPPSRYRLPLTPAAPLIRAPAPPAVRSLVPSTTCDTNAPVEEGVAGKDEGSGEGVADGRGNLSETNAGDRTSDAQEDVVEDRANGADRVKNGCGIEKSEMEEEREDSDATDDDRTAIEDARGAAHRWSESSPAEQEAEQQRHKEGGEHNSVRGAHVVGGATSAVGQMTGAATGEAMFPCPDCGRRFNHASLNRHVLFCKSSGGRARIRPSFRVNGSSSSDHERSWGHDENLVARVGGSEATCKDSAGKHQQQQQQQEQQEQRPHQPQQQEQEHP</sequence>
<feature type="compositionally biased region" description="Low complexity" evidence="1">
    <location>
        <begin position="1520"/>
        <end position="1545"/>
    </location>
</feature>
<feature type="compositionally biased region" description="Polar residues" evidence="1">
    <location>
        <begin position="1108"/>
        <end position="1127"/>
    </location>
</feature>
<feature type="compositionally biased region" description="Basic and acidic residues" evidence="1">
    <location>
        <begin position="594"/>
        <end position="635"/>
    </location>
</feature>
<accession>A0A388LV79</accession>
<feature type="compositionally biased region" description="Basic and acidic residues" evidence="1">
    <location>
        <begin position="1072"/>
        <end position="1083"/>
    </location>
</feature>
<feature type="compositionally biased region" description="Basic and acidic residues" evidence="1">
    <location>
        <begin position="952"/>
        <end position="962"/>
    </location>
</feature>
<feature type="compositionally biased region" description="Low complexity" evidence="1">
    <location>
        <begin position="248"/>
        <end position="260"/>
    </location>
</feature>
<protein>
    <submittedName>
        <fullName evidence="2">Uncharacterized protein</fullName>
    </submittedName>
</protein>
<feature type="compositionally biased region" description="Basic and acidic residues" evidence="1">
    <location>
        <begin position="1383"/>
        <end position="1399"/>
    </location>
</feature>
<feature type="compositionally biased region" description="Polar residues" evidence="1">
    <location>
        <begin position="228"/>
        <end position="238"/>
    </location>
</feature>
<proteinExistence type="predicted"/>
<feature type="compositionally biased region" description="Gly residues" evidence="1">
    <location>
        <begin position="211"/>
        <end position="220"/>
    </location>
</feature>
<feature type="region of interest" description="Disordered" evidence="1">
    <location>
        <begin position="1477"/>
        <end position="1545"/>
    </location>
</feature>
<feature type="region of interest" description="Disordered" evidence="1">
    <location>
        <begin position="685"/>
        <end position="792"/>
    </location>
</feature>
<feature type="compositionally biased region" description="Basic and acidic residues" evidence="1">
    <location>
        <begin position="427"/>
        <end position="438"/>
    </location>
</feature>
<dbReference type="OMA" id="MEPRIGK"/>
<feature type="region of interest" description="Disordered" evidence="1">
    <location>
        <begin position="43"/>
        <end position="300"/>
    </location>
</feature>
<feature type="region of interest" description="Disordered" evidence="1">
    <location>
        <begin position="1231"/>
        <end position="1430"/>
    </location>
</feature>
<feature type="region of interest" description="Disordered" evidence="1">
    <location>
        <begin position="803"/>
        <end position="822"/>
    </location>
</feature>
<feature type="compositionally biased region" description="Basic and acidic residues" evidence="1">
    <location>
        <begin position="1091"/>
        <end position="1105"/>
    </location>
</feature>
<feature type="compositionally biased region" description="Acidic residues" evidence="1">
    <location>
        <begin position="1370"/>
        <end position="1382"/>
    </location>
</feature>
<comment type="caution">
    <text evidence="2">The sequence shown here is derived from an EMBL/GenBank/DDBJ whole genome shotgun (WGS) entry which is preliminary data.</text>
</comment>
<dbReference type="Proteomes" id="UP000265515">
    <property type="component" value="Unassembled WGS sequence"/>
</dbReference>
<evidence type="ECO:0000313" key="3">
    <source>
        <dbReference type="Proteomes" id="UP000265515"/>
    </source>
</evidence>
<feature type="compositionally biased region" description="Basic and acidic residues" evidence="1">
    <location>
        <begin position="43"/>
        <end position="57"/>
    </location>
</feature>
<feature type="compositionally biased region" description="Gly residues" evidence="1">
    <location>
        <begin position="1238"/>
        <end position="1254"/>
    </location>
</feature>
<feature type="region of interest" description="Disordered" evidence="1">
    <location>
        <begin position="832"/>
        <end position="999"/>
    </location>
</feature>
<reference evidence="2 3" key="1">
    <citation type="journal article" date="2018" name="Cell">
        <title>The Chara Genome: Secondary Complexity and Implications for Plant Terrestrialization.</title>
        <authorList>
            <person name="Nishiyama T."/>
            <person name="Sakayama H."/>
            <person name="Vries J.D."/>
            <person name="Buschmann H."/>
            <person name="Saint-Marcoux D."/>
            <person name="Ullrich K.K."/>
            <person name="Haas F.B."/>
            <person name="Vanderstraeten L."/>
            <person name="Becker D."/>
            <person name="Lang D."/>
            <person name="Vosolsobe S."/>
            <person name="Rombauts S."/>
            <person name="Wilhelmsson P.K.I."/>
            <person name="Janitza P."/>
            <person name="Kern R."/>
            <person name="Heyl A."/>
            <person name="Rumpler F."/>
            <person name="Villalobos L.I.A.C."/>
            <person name="Clay J.M."/>
            <person name="Skokan R."/>
            <person name="Toyoda A."/>
            <person name="Suzuki Y."/>
            <person name="Kagoshima H."/>
            <person name="Schijlen E."/>
            <person name="Tajeshwar N."/>
            <person name="Catarino B."/>
            <person name="Hetherington A.J."/>
            <person name="Saltykova A."/>
            <person name="Bonnot C."/>
            <person name="Breuninger H."/>
            <person name="Symeonidi A."/>
            <person name="Radhakrishnan G.V."/>
            <person name="Van Nieuwerburgh F."/>
            <person name="Deforce D."/>
            <person name="Chang C."/>
            <person name="Karol K.G."/>
            <person name="Hedrich R."/>
            <person name="Ulvskov P."/>
            <person name="Glockner G."/>
            <person name="Delwiche C.F."/>
            <person name="Petrasek J."/>
            <person name="Van de Peer Y."/>
            <person name="Friml J."/>
            <person name="Beilby M."/>
            <person name="Dolan L."/>
            <person name="Kohara Y."/>
            <person name="Sugano S."/>
            <person name="Fujiyama A."/>
            <person name="Delaux P.-M."/>
            <person name="Quint M."/>
            <person name="TheiBen G."/>
            <person name="Hagemann M."/>
            <person name="Harholt J."/>
            <person name="Dunand C."/>
            <person name="Zachgo S."/>
            <person name="Langdale J."/>
            <person name="Maumus F."/>
            <person name="Straeten D.V.D."/>
            <person name="Gould S.B."/>
            <person name="Rensing S.A."/>
        </authorList>
    </citation>
    <scope>NUCLEOTIDE SEQUENCE [LARGE SCALE GENOMIC DNA]</scope>
    <source>
        <strain evidence="2 3">S276</strain>
    </source>
</reference>
<feature type="compositionally biased region" description="Low complexity" evidence="1">
    <location>
        <begin position="1278"/>
        <end position="1290"/>
    </location>
</feature>
<feature type="compositionally biased region" description="Basic and acidic residues" evidence="1">
    <location>
        <begin position="1490"/>
        <end position="1502"/>
    </location>
</feature>
<feature type="compositionally biased region" description="Basic and acidic residues" evidence="1">
    <location>
        <begin position="863"/>
        <end position="872"/>
    </location>
</feature>
<feature type="compositionally biased region" description="Low complexity" evidence="1">
    <location>
        <begin position="182"/>
        <end position="202"/>
    </location>
</feature>
<name>A0A388LV79_CHABU</name>
<feature type="compositionally biased region" description="Low complexity" evidence="1">
    <location>
        <begin position="93"/>
        <end position="102"/>
    </location>
</feature>
<feature type="compositionally biased region" description="Polar residues" evidence="1">
    <location>
        <begin position="146"/>
        <end position="161"/>
    </location>
</feature>
<feature type="compositionally biased region" description="Basic and acidic residues" evidence="1">
    <location>
        <begin position="833"/>
        <end position="844"/>
    </location>
</feature>
<feature type="compositionally biased region" description="Basic and acidic residues" evidence="1">
    <location>
        <begin position="718"/>
        <end position="756"/>
    </location>
</feature>
<feature type="compositionally biased region" description="Basic and acidic residues" evidence="1">
    <location>
        <begin position="987"/>
        <end position="999"/>
    </location>
</feature>
<evidence type="ECO:0000313" key="2">
    <source>
        <dbReference type="EMBL" id="GBG86218.1"/>
    </source>
</evidence>
<organism evidence="2 3">
    <name type="scientific">Chara braunii</name>
    <name type="common">Braun's stonewort</name>
    <dbReference type="NCBI Taxonomy" id="69332"/>
    <lineage>
        <taxon>Eukaryota</taxon>
        <taxon>Viridiplantae</taxon>
        <taxon>Streptophyta</taxon>
        <taxon>Charophyceae</taxon>
        <taxon>Charales</taxon>
        <taxon>Characeae</taxon>
        <taxon>Chara</taxon>
    </lineage>
</organism>
<feature type="compositionally biased region" description="Basic and acidic residues" evidence="1">
    <location>
        <begin position="1351"/>
        <end position="1361"/>
    </location>
</feature>
<feature type="compositionally biased region" description="Acidic residues" evidence="1">
    <location>
        <begin position="929"/>
        <end position="940"/>
    </location>
</feature>
<feature type="compositionally biased region" description="Basic and acidic residues" evidence="1">
    <location>
        <begin position="1409"/>
        <end position="1421"/>
    </location>
</feature>
<feature type="compositionally biased region" description="Basic and acidic residues" evidence="1">
    <location>
        <begin position="880"/>
        <end position="896"/>
    </location>
</feature>
<feature type="region of interest" description="Disordered" evidence="1">
    <location>
        <begin position="482"/>
        <end position="650"/>
    </location>
</feature>
<feature type="compositionally biased region" description="Basic and acidic residues" evidence="1">
    <location>
        <begin position="533"/>
        <end position="553"/>
    </location>
</feature>
<dbReference type="EMBL" id="BFEA01000554">
    <property type="protein sequence ID" value="GBG86218.1"/>
    <property type="molecule type" value="Genomic_DNA"/>
</dbReference>
<keyword evidence="3" id="KW-1185">Reference proteome</keyword>
<dbReference type="Gramene" id="GBG86218">
    <property type="protein sequence ID" value="GBG86218"/>
    <property type="gene ID" value="CBR_g41123"/>
</dbReference>
<evidence type="ECO:0000256" key="1">
    <source>
        <dbReference type="SAM" id="MobiDB-lite"/>
    </source>
</evidence>
<feature type="region of interest" description="Disordered" evidence="1">
    <location>
        <begin position="1021"/>
        <end position="1185"/>
    </location>
</feature>
<gene>
    <name evidence="2" type="ORF">CBR_g41123</name>
</gene>